<dbReference type="Gene3D" id="2.40.170.20">
    <property type="entry name" value="TonB-dependent receptor, beta-barrel domain"/>
    <property type="match status" value="1"/>
</dbReference>
<keyword evidence="3 11" id="KW-0813">Transport</keyword>
<keyword evidence="6 13" id="KW-0732">Signal</keyword>
<keyword evidence="9 16" id="KW-0675">Receptor</keyword>
<comment type="subcellular location">
    <subcellularLocation>
        <location evidence="1 11">Cell outer membrane</location>
        <topology evidence="1 11">Multi-pass membrane protein</topology>
    </subcellularLocation>
</comment>
<dbReference type="InterPro" id="IPR039426">
    <property type="entry name" value="TonB-dep_rcpt-like"/>
</dbReference>
<dbReference type="PROSITE" id="PS52016">
    <property type="entry name" value="TONB_DEPENDENT_REC_3"/>
    <property type="match status" value="1"/>
</dbReference>
<feature type="chain" id="PRO_5020531142" evidence="13">
    <location>
        <begin position="23"/>
        <end position="665"/>
    </location>
</feature>
<evidence type="ECO:0000313" key="16">
    <source>
        <dbReference type="EMBL" id="THF62768.1"/>
    </source>
</evidence>
<dbReference type="SUPFAM" id="SSF56935">
    <property type="entry name" value="Porins"/>
    <property type="match status" value="1"/>
</dbReference>
<dbReference type="Pfam" id="PF07715">
    <property type="entry name" value="Plug"/>
    <property type="match status" value="1"/>
</dbReference>
<comment type="similarity">
    <text evidence="2 11 12">Belongs to the TonB-dependent receptor family.</text>
</comment>
<evidence type="ECO:0000256" key="5">
    <source>
        <dbReference type="ARBA" id="ARBA00022692"/>
    </source>
</evidence>
<dbReference type="OrthoDB" id="6046653at2"/>
<evidence type="ECO:0000256" key="11">
    <source>
        <dbReference type="PROSITE-ProRule" id="PRU01360"/>
    </source>
</evidence>
<feature type="domain" description="TonB-dependent receptor plug" evidence="15">
    <location>
        <begin position="54"/>
        <end position="153"/>
    </location>
</feature>
<evidence type="ECO:0000256" key="8">
    <source>
        <dbReference type="ARBA" id="ARBA00023136"/>
    </source>
</evidence>
<comment type="caution">
    <text evidence="16">The sequence shown here is derived from an EMBL/GenBank/DDBJ whole genome shotgun (WGS) entry which is preliminary data.</text>
</comment>
<dbReference type="EMBL" id="SSOD01000004">
    <property type="protein sequence ID" value="THF62768.1"/>
    <property type="molecule type" value="Genomic_DNA"/>
</dbReference>
<dbReference type="PANTHER" id="PTHR30069:SF29">
    <property type="entry name" value="HEMOGLOBIN AND HEMOGLOBIN-HAPTOGLOBIN-BINDING PROTEIN 1-RELATED"/>
    <property type="match status" value="1"/>
</dbReference>
<protein>
    <submittedName>
        <fullName evidence="16">TonB-dependent receptor</fullName>
    </submittedName>
</protein>
<dbReference type="PANTHER" id="PTHR30069">
    <property type="entry name" value="TONB-DEPENDENT OUTER MEMBRANE RECEPTOR"/>
    <property type="match status" value="1"/>
</dbReference>
<sequence>MLPRRPNLPALAVLTAFFPALAAAQEEAVARPFELGAVTVTATVPQIGEIGEDQVASVVTRKEMRQFNRDNVGDALNLLSGVTVSNMQKNEKRIYVRGFDSRQVGLFIDGIPVYIPYDGLVDLNRFTTADLAAVQVAKGFSSVAYGPNTLGGAINLISRKPRVRLEGDASIGFGEGNERQASVNVGTNQGLWYLQAGASYIESDNFRLSSDFRPTATENGGARNNSYRKDDKLSFKFGLTPNATDEYTLSYYKQNGEKGQPPSTNPASARYWQWPYWDKESLYFISRTALGQSETLKIRLYIDKYDNALDMFTDATYTTRSSNGTGPSVYDDETKGGSVELESTRFASQTLRLVAHYKEDQHDKFDRSRATIAVEDFNDKLVSWAIEDNIQIGPNLMLSLGAARHQLRPDTLYDSTKPGLTLPGKKTANDAQAGLFYDWSAAVRLYATVARKTRLPTLSDRYSQSMNTYIENPDLQPEESVNYEIGYQGTPWAGAKAEAALFYSDIDDKIQTWYSSGASCTAANKCQRRNIGKVRSKGIELGLRSPLSSRLELGGNYTYIDLENVSDPATRVTDVPRHKIILHALFRPVSSVDLVAFAERDSSKWVSNTVRLDGFTTLNLKAVWRPAKNISGEAGVNNATDKNYELADGFPNPGRMWFANATYTF</sequence>
<keyword evidence="7 12" id="KW-0798">TonB box</keyword>
<evidence type="ECO:0000256" key="12">
    <source>
        <dbReference type="RuleBase" id="RU003357"/>
    </source>
</evidence>
<keyword evidence="4 11" id="KW-1134">Transmembrane beta strand</keyword>
<dbReference type="InterPro" id="IPR012910">
    <property type="entry name" value="Plug_dom"/>
</dbReference>
<evidence type="ECO:0000313" key="17">
    <source>
        <dbReference type="Proteomes" id="UP000307956"/>
    </source>
</evidence>
<keyword evidence="17" id="KW-1185">Reference proteome</keyword>
<evidence type="ECO:0000256" key="10">
    <source>
        <dbReference type="ARBA" id="ARBA00023237"/>
    </source>
</evidence>
<organism evidence="16 17">
    <name type="scientific">Pseudothauera rhizosphaerae</name>
    <dbReference type="NCBI Taxonomy" id="2565932"/>
    <lineage>
        <taxon>Bacteria</taxon>
        <taxon>Pseudomonadati</taxon>
        <taxon>Pseudomonadota</taxon>
        <taxon>Betaproteobacteria</taxon>
        <taxon>Rhodocyclales</taxon>
        <taxon>Zoogloeaceae</taxon>
        <taxon>Pseudothauera</taxon>
    </lineage>
</organism>
<keyword evidence="8 11" id="KW-0472">Membrane</keyword>
<dbReference type="InterPro" id="IPR000531">
    <property type="entry name" value="Beta-barrel_TonB"/>
</dbReference>
<keyword evidence="5 11" id="KW-0812">Transmembrane</keyword>
<evidence type="ECO:0000256" key="7">
    <source>
        <dbReference type="ARBA" id="ARBA00023077"/>
    </source>
</evidence>
<dbReference type="Pfam" id="PF00593">
    <property type="entry name" value="TonB_dep_Rec_b-barrel"/>
    <property type="match status" value="1"/>
</dbReference>
<name>A0A4S4ASP7_9RHOO</name>
<dbReference type="CDD" id="cd01347">
    <property type="entry name" value="ligand_gated_channel"/>
    <property type="match status" value="1"/>
</dbReference>
<evidence type="ECO:0000256" key="6">
    <source>
        <dbReference type="ARBA" id="ARBA00022729"/>
    </source>
</evidence>
<evidence type="ECO:0000256" key="3">
    <source>
        <dbReference type="ARBA" id="ARBA00022448"/>
    </source>
</evidence>
<dbReference type="GO" id="GO:0009279">
    <property type="term" value="C:cell outer membrane"/>
    <property type="evidence" value="ECO:0007669"/>
    <property type="project" value="UniProtKB-SubCell"/>
</dbReference>
<feature type="signal peptide" evidence="13">
    <location>
        <begin position="1"/>
        <end position="22"/>
    </location>
</feature>
<evidence type="ECO:0000259" key="15">
    <source>
        <dbReference type="Pfam" id="PF07715"/>
    </source>
</evidence>
<feature type="domain" description="TonB-dependent receptor-like beta-barrel" evidence="14">
    <location>
        <begin position="228"/>
        <end position="638"/>
    </location>
</feature>
<dbReference type="InterPro" id="IPR036942">
    <property type="entry name" value="Beta-barrel_TonB_sf"/>
</dbReference>
<evidence type="ECO:0000259" key="14">
    <source>
        <dbReference type="Pfam" id="PF00593"/>
    </source>
</evidence>
<evidence type="ECO:0000256" key="9">
    <source>
        <dbReference type="ARBA" id="ARBA00023170"/>
    </source>
</evidence>
<dbReference type="AlphaFoldDB" id="A0A4S4ASP7"/>
<proteinExistence type="inferred from homology"/>
<dbReference type="GO" id="GO:0044718">
    <property type="term" value="P:siderophore transmembrane transport"/>
    <property type="evidence" value="ECO:0007669"/>
    <property type="project" value="TreeGrafter"/>
</dbReference>
<dbReference type="Proteomes" id="UP000307956">
    <property type="component" value="Unassembled WGS sequence"/>
</dbReference>
<dbReference type="GO" id="GO:0015344">
    <property type="term" value="F:siderophore uptake transmembrane transporter activity"/>
    <property type="evidence" value="ECO:0007669"/>
    <property type="project" value="TreeGrafter"/>
</dbReference>
<dbReference type="Gene3D" id="2.170.130.10">
    <property type="entry name" value="TonB-dependent receptor, plug domain"/>
    <property type="match status" value="1"/>
</dbReference>
<evidence type="ECO:0000256" key="13">
    <source>
        <dbReference type="SAM" id="SignalP"/>
    </source>
</evidence>
<reference evidence="16 17" key="1">
    <citation type="submission" date="2019-04" db="EMBL/GenBank/DDBJ databases">
        <title>Azoarcus rhizosphaerae sp. nov. isolated from rhizosphere of Ficus religiosa.</title>
        <authorList>
            <person name="Lin S.-Y."/>
            <person name="Hameed A."/>
            <person name="Hsu Y.-H."/>
            <person name="Young C.-C."/>
        </authorList>
    </citation>
    <scope>NUCLEOTIDE SEQUENCE [LARGE SCALE GENOMIC DNA]</scope>
    <source>
        <strain evidence="16 17">CC-YHH848</strain>
    </source>
</reference>
<keyword evidence="10 11" id="KW-0998">Cell outer membrane</keyword>
<evidence type="ECO:0000256" key="1">
    <source>
        <dbReference type="ARBA" id="ARBA00004571"/>
    </source>
</evidence>
<gene>
    <name evidence="16" type="ORF">E6O51_06355</name>
</gene>
<dbReference type="InterPro" id="IPR037066">
    <property type="entry name" value="Plug_dom_sf"/>
</dbReference>
<evidence type="ECO:0000256" key="4">
    <source>
        <dbReference type="ARBA" id="ARBA00022452"/>
    </source>
</evidence>
<evidence type="ECO:0000256" key="2">
    <source>
        <dbReference type="ARBA" id="ARBA00009810"/>
    </source>
</evidence>
<accession>A0A4S4ASP7</accession>